<comment type="caution">
    <text evidence="2">The sequence shown here is derived from an EMBL/GenBank/DDBJ whole genome shotgun (WGS) entry which is preliminary data.</text>
</comment>
<dbReference type="EMBL" id="ANHZ02000017">
    <property type="protein sequence ID" value="EME36176.1"/>
    <property type="molecule type" value="Genomic_DNA"/>
</dbReference>
<gene>
    <name evidence="2" type="ORF">C884_00655</name>
</gene>
<keyword evidence="1" id="KW-0472">Membrane</keyword>
<dbReference type="Proteomes" id="UP000009877">
    <property type="component" value="Unassembled WGS sequence"/>
</dbReference>
<keyword evidence="1" id="KW-0812">Transmembrane</keyword>
<name>M2XAR1_9MICC</name>
<protein>
    <submittedName>
        <fullName evidence="2">Uncharacterized protein</fullName>
    </submittedName>
</protein>
<evidence type="ECO:0000313" key="2">
    <source>
        <dbReference type="EMBL" id="EME36176.1"/>
    </source>
</evidence>
<reference evidence="2 3" key="1">
    <citation type="journal article" date="2014" name="Genome Announc.">
        <title>Draft Genome Sequence of Kocuria palustris PEL.</title>
        <authorList>
            <person name="Sharma G."/>
            <person name="Khatri I."/>
            <person name="Subramanian S."/>
        </authorList>
    </citation>
    <scope>NUCLEOTIDE SEQUENCE [LARGE SCALE GENOMIC DNA]</scope>
    <source>
        <strain evidence="2 3">PEL</strain>
    </source>
</reference>
<evidence type="ECO:0000313" key="3">
    <source>
        <dbReference type="Proteomes" id="UP000009877"/>
    </source>
</evidence>
<dbReference type="AlphaFoldDB" id="M2XAR1"/>
<proteinExistence type="predicted"/>
<keyword evidence="3" id="KW-1185">Reference proteome</keyword>
<sequence length="430" mass="45299">MDRKTSALDGWSVLPLAVRISSRSSVPDVDGSDLLGPDTADAAEIVGFVPTAQGIRKVLGHHRAVAAAAEGSDYLQIAVLVDDQGRTATVGEHGAVVPGQGVEEIAASVHRITGQTLEPQHPRLQRALILHLDAPELPLLASSAGATFRAVSRDGWSVLVPDDDASWWALRTGVTGTAVALASDGAARSLEVLLDGADGVGRHPETARPDPTRISAESSGDRAACGLSWGPAWSAVSIDDDGTPAARLTREVLELCDGETTQMHVESVASVFDLDPVQTVRLRNYVDGETSSLVLESVLQLLELPVLAAKIVEGQKPLSEIEGLERFEPTSMREAVMQGLGMEPTDDSTFSRLQARLAERPEILLAAAGAQTAVGIGLAALGRRGGRGSLVLGTLSGLAFTDAASLSGLYAVLRRQRRRRDGRRPGRSHD</sequence>
<keyword evidence="1" id="KW-1133">Transmembrane helix</keyword>
<dbReference type="STRING" id="71999.KPaMU14_04600"/>
<accession>M2XAR1</accession>
<evidence type="ECO:0000256" key="1">
    <source>
        <dbReference type="SAM" id="Phobius"/>
    </source>
</evidence>
<organism evidence="2 3">
    <name type="scientific">Kocuria palustris PEL</name>
    <dbReference type="NCBI Taxonomy" id="1236550"/>
    <lineage>
        <taxon>Bacteria</taxon>
        <taxon>Bacillati</taxon>
        <taxon>Actinomycetota</taxon>
        <taxon>Actinomycetes</taxon>
        <taxon>Micrococcales</taxon>
        <taxon>Micrococcaceae</taxon>
        <taxon>Kocuria</taxon>
    </lineage>
</organism>
<feature type="transmembrane region" description="Helical" evidence="1">
    <location>
        <begin position="388"/>
        <end position="413"/>
    </location>
</feature>